<keyword evidence="1" id="KW-0472">Membrane</keyword>
<keyword evidence="1" id="KW-0812">Transmembrane</keyword>
<name>A0A2T4VXT7_9HYPH</name>
<feature type="transmembrane region" description="Helical" evidence="1">
    <location>
        <begin position="12"/>
        <end position="29"/>
    </location>
</feature>
<evidence type="ECO:0000256" key="1">
    <source>
        <dbReference type="SAM" id="Phobius"/>
    </source>
</evidence>
<keyword evidence="2" id="KW-0132">Cell division</keyword>
<organism evidence="2 3">
    <name type="scientific">Candidatus Liberibacter europaeus</name>
    <dbReference type="NCBI Taxonomy" id="744859"/>
    <lineage>
        <taxon>Bacteria</taxon>
        <taxon>Pseudomonadati</taxon>
        <taxon>Pseudomonadota</taxon>
        <taxon>Alphaproteobacteria</taxon>
        <taxon>Hyphomicrobiales</taxon>
        <taxon>Rhizobiaceae</taxon>
        <taxon>Liberibacter</taxon>
    </lineage>
</organism>
<keyword evidence="2" id="KW-0131">Cell cycle</keyword>
<accession>A0A2T4VXT7</accession>
<dbReference type="InterPro" id="IPR007060">
    <property type="entry name" value="FtsL/DivIC"/>
</dbReference>
<evidence type="ECO:0000313" key="3">
    <source>
        <dbReference type="Proteomes" id="UP000240811"/>
    </source>
</evidence>
<evidence type="ECO:0000313" key="2">
    <source>
        <dbReference type="EMBL" id="PTL86580.1"/>
    </source>
</evidence>
<comment type="caution">
    <text evidence="2">The sequence shown here is derived from an EMBL/GenBank/DDBJ whole genome shotgun (WGS) entry which is preliminary data.</text>
</comment>
<reference evidence="3" key="1">
    <citation type="submission" date="2018-02" db="EMBL/GenBank/DDBJ databases">
        <title>Genome sequence of Candidatus Liberibacter europaeus.</title>
        <authorList>
            <person name="Frampton R.A."/>
            <person name="Thompson S.M."/>
            <person name="David C."/>
            <person name="Addison S.M."/>
            <person name="Smith G.R."/>
        </authorList>
    </citation>
    <scope>NUCLEOTIDE SEQUENCE [LARGE SCALE GENOMIC DNA]</scope>
</reference>
<proteinExistence type="predicted"/>
<keyword evidence="1" id="KW-1133">Transmembrane helix</keyword>
<dbReference type="AlphaFoldDB" id="A0A2T4VXT7"/>
<dbReference type="GO" id="GO:0051301">
    <property type="term" value="P:cell division"/>
    <property type="evidence" value="ECO:0007669"/>
    <property type="project" value="UniProtKB-KW"/>
</dbReference>
<gene>
    <name evidence="2" type="ORF">C4617_01800</name>
</gene>
<sequence>MWDKYYKKDVMYITIFRIISVSVIIYFVNHTIEGDYGLRATKSLEESLIKREISLAELRETRAKLEHKIKLLSDGFLEKDLLDEKARFNLNLSRTDEIVLFLFDF</sequence>
<protein>
    <submittedName>
        <fullName evidence="2">Cell division protein</fullName>
    </submittedName>
</protein>
<dbReference type="Proteomes" id="UP000240811">
    <property type="component" value="Unassembled WGS sequence"/>
</dbReference>
<dbReference type="EMBL" id="PSQJ01000002">
    <property type="protein sequence ID" value="PTL86580.1"/>
    <property type="molecule type" value="Genomic_DNA"/>
</dbReference>
<dbReference type="Pfam" id="PF04977">
    <property type="entry name" value="DivIC"/>
    <property type="match status" value="1"/>
</dbReference>